<name>A0A0H4VMT5_9BACT</name>
<dbReference type="Proteomes" id="UP000036458">
    <property type="component" value="Chromosome"/>
</dbReference>
<evidence type="ECO:0000313" key="2">
    <source>
        <dbReference type="EMBL" id="AKQ46633.1"/>
    </source>
</evidence>
<accession>A0A0H4VMT5</accession>
<dbReference type="InterPro" id="IPR050834">
    <property type="entry name" value="Glycosyltransf_2"/>
</dbReference>
<dbReference type="SUPFAM" id="SSF53448">
    <property type="entry name" value="Nucleotide-diphospho-sugar transferases"/>
    <property type="match status" value="1"/>
</dbReference>
<protein>
    <recommendedName>
        <fullName evidence="1">Glycosyltransferase 2-like domain-containing protein</fullName>
    </recommendedName>
</protein>
<proteinExistence type="predicted"/>
<dbReference type="STRING" id="1379910.TH63_14975"/>
<dbReference type="EMBL" id="CP010777">
    <property type="protein sequence ID" value="AKQ46633.1"/>
    <property type="molecule type" value="Genomic_DNA"/>
</dbReference>
<dbReference type="KEGG" id="ruf:TH63_14975"/>
<dbReference type="Pfam" id="PF00535">
    <property type="entry name" value="Glycos_transf_2"/>
    <property type="match status" value="1"/>
</dbReference>
<dbReference type="RefSeq" id="WP_048921649.1">
    <property type="nucleotide sequence ID" value="NZ_CP010777.1"/>
</dbReference>
<dbReference type="PANTHER" id="PTHR43685">
    <property type="entry name" value="GLYCOSYLTRANSFERASE"/>
    <property type="match status" value="1"/>
</dbReference>
<dbReference type="InterPro" id="IPR001173">
    <property type="entry name" value="Glyco_trans_2-like"/>
</dbReference>
<dbReference type="AlphaFoldDB" id="A0A0H4VMT5"/>
<evidence type="ECO:0000313" key="3">
    <source>
        <dbReference type="Proteomes" id="UP000036458"/>
    </source>
</evidence>
<organism evidence="2 3">
    <name type="scientific">Rufibacter radiotolerans</name>
    <dbReference type="NCBI Taxonomy" id="1379910"/>
    <lineage>
        <taxon>Bacteria</taxon>
        <taxon>Pseudomonadati</taxon>
        <taxon>Bacteroidota</taxon>
        <taxon>Cytophagia</taxon>
        <taxon>Cytophagales</taxon>
        <taxon>Hymenobacteraceae</taxon>
        <taxon>Rufibacter</taxon>
    </lineage>
</organism>
<gene>
    <name evidence="2" type="ORF">TH63_14975</name>
</gene>
<sequence length="324" mass="37289">MVDRIPYSPPLIAPKTSESNRPLWSVMIPVYNCSKYLEETLESVLQQGYSLQEMQIEVVDDASTDTDVEKLVHAIGKGRISYYRQISNVGSLRNFETCINRSQGELLHILHGDDKVRDGFYKKLESLFTLSPEVGAAFCRYSYINAQGDNLFLQDSEMEADGILNNWLFKIAEHQRIQFAAIAVRREVYEKLGSFYGITYGEDWEMWVRIARHYQVAYTPTVLAEYRKHSTSISGQKLQNAQLLKDIRKAAVFINQQLPKGSRKAVLAKSKKYYANFAIVEANIIWEDLHDKQAVRAQIRQALITSFNIQLVWNSIKLFIKTML</sequence>
<feature type="domain" description="Glycosyltransferase 2-like" evidence="1">
    <location>
        <begin position="25"/>
        <end position="191"/>
    </location>
</feature>
<dbReference type="InterPro" id="IPR029044">
    <property type="entry name" value="Nucleotide-diphossugar_trans"/>
</dbReference>
<evidence type="ECO:0000259" key="1">
    <source>
        <dbReference type="Pfam" id="PF00535"/>
    </source>
</evidence>
<keyword evidence="3" id="KW-1185">Reference proteome</keyword>
<dbReference type="Gene3D" id="3.90.550.10">
    <property type="entry name" value="Spore Coat Polysaccharide Biosynthesis Protein SpsA, Chain A"/>
    <property type="match status" value="1"/>
</dbReference>
<reference evidence="2 3" key="1">
    <citation type="submission" date="2015-01" db="EMBL/GenBank/DDBJ databases">
        <title>Rufibacter sp./DG31D/ whole genome sequencing.</title>
        <authorList>
            <person name="Kim M.K."/>
            <person name="Srinivasan S."/>
            <person name="Lee J.-J."/>
        </authorList>
    </citation>
    <scope>NUCLEOTIDE SEQUENCE [LARGE SCALE GENOMIC DNA]</scope>
    <source>
        <strain evidence="2 3">DG31D</strain>
    </source>
</reference>
<dbReference type="PATRIC" id="fig|1379910.4.peg.3265"/>
<dbReference type="PANTHER" id="PTHR43685:SF2">
    <property type="entry name" value="GLYCOSYLTRANSFERASE 2-LIKE DOMAIN-CONTAINING PROTEIN"/>
    <property type="match status" value="1"/>
</dbReference>